<name>A0A6A4GXT0_9AGAR</name>
<feature type="region of interest" description="Disordered" evidence="1">
    <location>
        <begin position="99"/>
        <end position="125"/>
    </location>
</feature>
<reference evidence="2" key="1">
    <citation type="journal article" date="2019" name="Environ. Microbiol.">
        <title>Fungal ecological strategies reflected in gene transcription - a case study of two litter decomposers.</title>
        <authorList>
            <person name="Barbi F."/>
            <person name="Kohler A."/>
            <person name="Barry K."/>
            <person name="Baskaran P."/>
            <person name="Daum C."/>
            <person name="Fauchery L."/>
            <person name="Ihrmark K."/>
            <person name="Kuo A."/>
            <person name="LaButti K."/>
            <person name="Lipzen A."/>
            <person name="Morin E."/>
            <person name="Grigoriev I.V."/>
            <person name="Henrissat B."/>
            <person name="Lindahl B."/>
            <person name="Martin F."/>
        </authorList>
    </citation>
    <scope>NUCLEOTIDE SEQUENCE</scope>
    <source>
        <strain evidence="2">JB14</strain>
    </source>
</reference>
<organism evidence="2 3">
    <name type="scientific">Gymnopus androsaceus JB14</name>
    <dbReference type="NCBI Taxonomy" id="1447944"/>
    <lineage>
        <taxon>Eukaryota</taxon>
        <taxon>Fungi</taxon>
        <taxon>Dikarya</taxon>
        <taxon>Basidiomycota</taxon>
        <taxon>Agaricomycotina</taxon>
        <taxon>Agaricomycetes</taxon>
        <taxon>Agaricomycetidae</taxon>
        <taxon>Agaricales</taxon>
        <taxon>Marasmiineae</taxon>
        <taxon>Omphalotaceae</taxon>
        <taxon>Gymnopus</taxon>
    </lineage>
</organism>
<protein>
    <submittedName>
        <fullName evidence="2">Uncharacterized protein</fullName>
    </submittedName>
</protein>
<gene>
    <name evidence="2" type="ORF">BT96DRAFT_1002845</name>
</gene>
<dbReference type="EMBL" id="ML769680">
    <property type="protein sequence ID" value="KAE9389845.1"/>
    <property type="molecule type" value="Genomic_DNA"/>
</dbReference>
<dbReference type="Proteomes" id="UP000799118">
    <property type="component" value="Unassembled WGS sequence"/>
</dbReference>
<keyword evidence="3" id="KW-1185">Reference proteome</keyword>
<dbReference type="AlphaFoldDB" id="A0A6A4GXT0"/>
<feature type="compositionally biased region" description="Basic and acidic residues" evidence="1">
    <location>
        <begin position="1"/>
        <end position="18"/>
    </location>
</feature>
<feature type="region of interest" description="Disordered" evidence="1">
    <location>
        <begin position="1"/>
        <end position="38"/>
    </location>
</feature>
<evidence type="ECO:0000313" key="2">
    <source>
        <dbReference type="EMBL" id="KAE9389845.1"/>
    </source>
</evidence>
<sequence>MEAGEERENRKRLAEHDLAVVAKKRKRDTKRKEKQDADHQALLSLRPIYLTPSSFPKKFCKPDIILQINWHRTFSPSRVDVPKKSKCGEEGKTVAECIGEVEGEGSNEEEQGQEEIEDEDREDED</sequence>
<proteinExistence type="predicted"/>
<evidence type="ECO:0000256" key="1">
    <source>
        <dbReference type="SAM" id="MobiDB-lite"/>
    </source>
</evidence>
<evidence type="ECO:0000313" key="3">
    <source>
        <dbReference type="Proteomes" id="UP000799118"/>
    </source>
</evidence>
<accession>A0A6A4GXT0</accession>